<accession>A0A139AZH5</accession>
<feature type="region of interest" description="Disordered" evidence="1">
    <location>
        <begin position="241"/>
        <end position="310"/>
    </location>
</feature>
<feature type="compositionally biased region" description="Pro residues" evidence="1">
    <location>
        <begin position="265"/>
        <end position="281"/>
    </location>
</feature>
<gene>
    <name evidence="4" type="ORF">M427DRAFT_51332</name>
</gene>
<keyword evidence="3" id="KW-0732">Signal</keyword>
<feature type="region of interest" description="Disordered" evidence="1">
    <location>
        <begin position="161"/>
        <end position="183"/>
    </location>
</feature>
<evidence type="ECO:0000313" key="5">
    <source>
        <dbReference type="Proteomes" id="UP000070544"/>
    </source>
</evidence>
<dbReference type="CDD" id="cd12087">
    <property type="entry name" value="TM_EGFR-like"/>
    <property type="match status" value="1"/>
</dbReference>
<dbReference type="InterPro" id="IPR036028">
    <property type="entry name" value="SH3-like_dom_sf"/>
</dbReference>
<evidence type="ECO:0008006" key="6">
    <source>
        <dbReference type="Google" id="ProtNLM"/>
    </source>
</evidence>
<keyword evidence="2" id="KW-0812">Transmembrane</keyword>
<evidence type="ECO:0000256" key="3">
    <source>
        <dbReference type="SAM" id="SignalP"/>
    </source>
</evidence>
<reference evidence="4 5" key="1">
    <citation type="journal article" date="2015" name="Genome Biol. Evol.">
        <title>Phylogenomic analyses indicate that early fungi evolved digesting cell walls of algal ancestors of land plants.</title>
        <authorList>
            <person name="Chang Y."/>
            <person name="Wang S."/>
            <person name="Sekimoto S."/>
            <person name="Aerts A.L."/>
            <person name="Choi C."/>
            <person name="Clum A."/>
            <person name="LaButti K.M."/>
            <person name="Lindquist E.A."/>
            <person name="Yee Ngan C."/>
            <person name="Ohm R.A."/>
            <person name="Salamov A.A."/>
            <person name="Grigoriev I.V."/>
            <person name="Spatafora J.W."/>
            <person name="Berbee M.L."/>
        </authorList>
    </citation>
    <scope>NUCLEOTIDE SEQUENCE [LARGE SCALE GENOMIC DNA]</scope>
    <source>
        <strain evidence="4 5">JEL478</strain>
    </source>
</reference>
<keyword evidence="2" id="KW-0472">Membrane</keyword>
<evidence type="ECO:0000313" key="4">
    <source>
        <dbReference type="EMBL" id="KXS21963.1"/>
    </source>
</evidence>
<protein>
    <recommendedName>
        <fullName evidence="6">SH3 domain-containing protein</fullName>
    </recommendedName>
</protein>
<evidence type="ECO:0000256" key="2">
    <source>
        <dbReference type="SAM" id="Phobius"/>
    </source>
</evidence>
<organism evidence="4 5">
    <name type="scientific">Gonapodya prolifera (strain JEL478)</name>
    <name type="common">Monoblepharis prolifera</name>
    <dbReference type="NCBI Taxonomy" id="1344416"/>
    <lineage>
        <taxon>Eukaryota</taxon>
        <taxon>Fungi</taxon>
        <taxon>Fungi incertae sedis</taxon>
        <taxon>Chytridiomycota</taxon>
        <taxon>Chytridiomycota incertae sedis</taxon>
        <taxon>Monoblepharidomycetes</taxon>
        <taxon>Monoblepharidales</taxon>
        <taxon>Gonapodyaceae</taxon>
        <taxon>Gonapodya</taxon>
    </lineage>
</organism>
<feature type="signal peptide" evidence="3">
    <location>
        <begin position="1"/>
        <end position="20"/>
    </location>
</feature>
<feature type="compositionally biased region" description="Low complexity" evidence="1">
    <location>
        <begin position="161"/>
        <end position="182"/>
    </location>
</feature>
<dbReference type="Proteomes" id="UP000070544">
    <property type="component" value="Unassembled WGS sequence"/>
</dbReference>
<dbReference type="EMBL" id="KQ965732">
    <property type="protein sequence ID" value="KXS21963.1"/>
    <property type="molecule type" value="Genomic_DNA"/>
</dbReference>
<proteinExistence type="predicted"/>
<dbReference type="OrthoDB" id="5340910at2759"/>
<evidence type="ECO:0000256" key="1">
    <source>
        <dbReference type="SAM" id="MobiDB-lite"/>
    </source>
</evidence>
<dbReference type="Gene3D" id="2.30.30.40">
    <property type="entry name" value="SH3 Domains"/>
    <property type="match status" value="1"/>
</dbReference>
<dbReference type="STRING" id="1344416.A0A139AZH5"/>
<keyword evidence="5" id="KW-1185">Reference proteome</keyword>
<name>A0A139AZH5_GONPJ</name>
<feature type="transmembrane region" description="Helical" evidence="2">
    <location>
        <begin position="201"/>
        <end position="225"/>
    </location>
</feature>
<sequence length="530" mass="54571">MVRYLLVATLAALTVNLAFAETHHGSFEMESILRDVLNSTTESIRSVMDRMPSGHTGLVKRQTGCDSCNQWAATCKPISTSNCVTWWRGCICDSTQLKLFTTCITQYLADAGSQYETLFQQFCAYNDAVLATQDCTVYGSQFGSLGNLCVSTALGLATTTTRTTSTTSTRTTSTSTSSSTATIQVTSGNDNAKAGSSGPPIAAIVGGIVGAVAIVAIAVGLIIAYKKGAFGGKKNAGTGYAPAPTGPGGPVGQSFVPTNQGHPGGAPPPQPIPNQQYPPPNVNYNNALPPQPLPPQPYANVPNAQYGVQPPQQQYAPNMVQQGAPQMYNNQPGSYTVGNVGLVQGPPQSVSTYPTISTSNLSQPMSSPYVTYNSMAYPSSFGTASTGMLPPPQNGSGGLGGPMSRSTAMSGSTAVSNTTAVASVKLYDRIGGGGGQGVNIKSQANAVVGWTPQSNDELFASEGDVLFVETVFPDDWCYGHNITRGTAGVFPAAILGDSPFGIAGAGNPSKIGPRVGSVALGVATGYIVGK</sequence>
<feature type="chain" id="PRO_5007296536" description="SH3 domain-containing protein" evidence="3">
    <location>
        <begin position="21"/>
        <end position="530"/>
    </location>
</feature>
<dbReference type="SUPFAM" id="SSF50044">
    <property type="entry name" value="SH3-domain"/>
    <property type="match status" value="1"/>
</dbReference>
<keyword evidence="2" id="KW-1133">Transmembrane helix</keyword>
<dbReference type="AlphaFoldDB" id="A0A139AZH5"/>